<feature type="compositionally biased region" description="Basic and acidic residues" evidence="1">
    <location>
        <begin position="138"/>
        <end position="149"/>
    </location>
</feature>
<gene>
    <name evidence="2" type="ORF">SASPL_107478</name>
</gene>
<evidence type="ECO:0000313" key="3">
    <source>
        <dbReference type="Proteomes" id="UP000298416"/>
    </source>
</evidence>
<reference evidence="2" key="1">
    <citation type="submission" date="2018-01" db="EMBL/GenBank/DDBJ databases">
        <authorList>
            <person name="Mao J.F."/>
        </authorList>
    </citation>
    <scope>NUCLEOTIDE SEQUENCE</scope>
    <source>
        <strain evidence="2">Huo1</strain>
        <tissue evidence="2">Leaf</tissue>
    </source>
</reference>
<reference evidence="2" key="2">
    <citation type="submission" date="2020-08" db="EMBL/GenBank/DDBJ databases">
        <title>Plant Genome Project.</title>
        <authorList>
            <person name="Zhang R.-G."/>
        </authorList>
    </citation>
    <scope>NUCLEOTIDE SEQUENCE</scope>
    <source>
        <strain evidence="2">Huo1</strain>
        <tissue evidence="2">Leaf</tissue>
    </source>
</reference>
<protein>
    <submittedName>
        <fullName evidence="2">Uncharacterized protein</fullName>
    </submittedName>
</protein>
<evidence type="ECO:0000256" key="1">
    <source>
        <dbReference type="SAM" id="MobiDB-lite"/>
    </source>
</evidence>
<feature type="compositionally biased region" description="Low complexity" evidence="1">
    <location>
        <begin position="121"/>
        <end position="137"/>
    </location>
</feature>
<dbReference type="AlphaFoldDB" id="A0A8X8YEX6"/>
<dbReference type="EMBL" id="PNBA02000003">
    <property type="protein sequence ID" value="KAG6429427.1"/>
    <property type="molecule type" value="Genomic_DNA"/>
</dbReference>
<organism evidence="2">
    <name type="scientific">Salvia splendens</name>
    <name type="common">Scarlet sage</name>
    <dbReference type="NCBI Taxonomy" id="180675"/>
    <lineage>
        <taxon>Eukaryota</taxon>
        <taxon>Viridiplantae</taxon>
        <taxon>Streptophyta</taxon>
        <taxon>Embryophyta</taxon>
        <taxon>Tracheophyta</taxon>
        <taxon>Spermatophyta</taxon>
        <taxon>Magnoliopsida</taxon>
        <taxon>eudicotyledons</taxon>
        <taxon>Gunneridae</taxon>
        <taxon>Pentapetalae</taxon>
        <taxon>asterids</taxon>
        <taxon>lamiids</taxon>
        <taxon>Lamiales</taxon>
        <taxon>Lamiaceae</taxon>
        <taxon>Nepetoideae</taxon>
        <taxon>Mentheae</taxon>
        <taxon>Salviinae</taxon>
        <taxon>Salvia</taxon>
        <taxon>Salvia subgen. Calosphace</taxon>
        <taxon>core Calosphace</taxon>
    </lineage>
</organism>
<proteinExistence type="predicted"/>
<keyword evidence="3" id="KW-1185">Reference proteome</keyword>
<feature type="compositionally biased region" description="Basic and acidic residues" evidence="1">
    <location>
        <begin position="163"/>
        <end position="220"/>
    </location>
</feature>
<accession>A0A8X8YEX6</accession>
<feature type="region of interest" description="Disordered" evidence="1">
    <location>
        <begin position="104"/>
        <end position="220"/>
    </location>
</feature>
<comment type="caution">
    <text evidence="2">The sequence shown here is derived from an EMBL/GenBank/DDBJ whole genome shotgun (WGS) entry which is preliminary data.</text>
</comment>
<sequence>MFLRSKQPKQYEYPEQYQPYDVNQQKSLTRRARPAIAHFTIPGFLDTRSRTVGLRAPAPVGHAIHPANRVWPEAFHRAHIRFRTWRADVIFWLIGRKLEQTRLGSGGGDEKGAAFSRYQEAPEVPVESPEAAAAETVPQEKKDGDENKETTTLWDEEGVPVEAKPKEEKKEVAETVEVKDEEKEAVETVEVKEVDGIEAPKEKKEEVGTHAVPKEDKKEE</sequence>
<evidence type="ECO:0000313" key="2">
    <source>
        <dbReference type="EMBL" id="KAG6429427.1"/>
    </source>
</evidence>
<dbReference type="Proteomes" id="UP000298416">
    <property type="component" value="Unassembled WGS sequence"/>
</dbReference>
<name>A0A8X8YEX6_SALSN</name>